<name>A0ABW2RB27_9BURK</name>
<sequence length="286" mass="30973">MSVGKWWGATLRRRAVAGFLGLAGLWPVVASAELVFAVSEGTSGGGASITDAQMATKYKPLVDVMEKMLKDTVRVRYVRDFAALEAGMRNASFDLVIARPSDYPARGVRDYGYSAVTTTRPDGHCLIVVRKDAPFKSLDELAGKSLILPEESAYMTKFCLAELRDRGMRLGRVHYVREQAAIPFALANHLAVVGGVASYSGVARRLDAEGLRVLVESRPQPFLPLIAGRRVSAEQVQALRRALTELIQTEQGAAALGAIGLKAFDTDPQQRLLALLAWLEGKSASN</sequence>
<organism evidence="1 2">
    <name type="scientific">Hydrogenophaga bisanensis</name>
    <dbReference type="NCBI Taxonomy" id="439611"/>
    <lineage>
        <taxon>Bacteria</taxon>
        <taxon>Pseudomonadati</taxon>
        <taxon>Pseudomonadota</taxon>
        <taxon>Betaproteobacteria</taxon>
        <taxon>Burkholderiales</taxon>
        <taxon>Comamonadaceae</taxon>
        <taxon>Hydrogenophaga</taxon>
    </lineage>
</organism>
<keyword evidence="2" id="KW-1185">Reference proteome</keyword>
<gene>
    <name evidence="1" type="ORF">ACFQNJ_12320</name>
</gene>
<dbReference type="EMBL" id="JBHTBX010000007">
    <property type="protein sequence ID" value="MFC7435293.1"/>
    <property type="molecule type" value="Genomic_DNA"/>
</dbReference>
<evidence type="ECO:0000313" key="1">
    <source>
        <dbReference type="EMBL" id="MFC7435293.1"/>
    </source>
</evidence>
<accession>A0ABW2RB27</accession>
<comment type="caution">
    <text evidence="1">The sequence shown here is derived from an EMBL/GenBank/DDBJ whole genome shotgun (WGS) entry which is preliminary data.</text>
</comment>
<evidence type="ECO:0000313" key="2">
    <source>
        <dbReference type="Proteomes" id="UP001596495"/>
    </source>
</evidence>
<reference evidence="2" key="1">
    <citation type="journal article" date="2019" name="Int. J. Syst. Evol. Microbiol.">
        <title>The Global Catalogue of Microorganisms (GCM) 10K type strain sequencing project: providing services to taxonomists for standard genome sequencing and annotation.</title>
        <authorList>
            <consortium name="The Broad Institute Genomics Platform"/>
            <consortium name="The Broad Institute Genome Sequencing Center for Infectious Disease"/>
            <person name="Wu L."/>
            <person name="Ma J."/>
        </authorList>
    </citation>
    <scope>NUCLEOTIDE SEQUENCE [LARGE SCALE GENOMIC DNA]</scope>
    <source>
        <strain evidence="2">CCUG 54518</strain>
    </source>
</reference>
<protein>
    <submittedName>
        <fullName evidence="1">Phosphate/phosphite/phosphonate ABC transporter substrate-binding protein</fullName>
    </submittedName>
</protein>
<dbReference type="Pfam" id="PF12974">
    <property type="entry name" value="Phosphonate-bd"/>
    <property type="match status" value="1"/>
</dbReference>
<dbReference type="PANTHER" id="PTHR35841">
    <property type="entry name" value="PHOSPHONATES-BINDING PERIPLASMIC PROTEIN"/>
    <property type="match status" value="1"/>
</dbReference>
<dbReference type="SUPFAM" id="SSF53850">
    <property type="entry name" value="Periplasmic binding protein-like II"/>
    <property type="match status" value="1"/>
</dbReference>
<dbReference type="RefSeq" id="WP_382257746.1">
    <property type="nucleotide sequence ID" value="NZ_JBHTBX010000007.1"/>
</dbReference>
<dbReference type="Proteomes" id="UP001596495">
    <property type="component" value="Unassembled WGS sequence"/>
</dbReference>
<dbReference type="PANTHER" id="PTHR35841:SF1">
    <property type="entry name" value="PHOSPHONATES-BINDING PERIPLASMIC PROTEIN"/>
    <property type="match status" value="1"/>
</dbReference>
<dbReference type="Gene3D" id="3.40.190.10">
    <property type="entry name" value="Periplasmic binding protein-like II"/>
    <property type="match status" value="2"/>
</dbReference>
<proteinExistence type="predicted"/>